<keyword evidence="7" id="KW-1185">Reference proteome</keyword>
<proteinExistence type="predicted"/>
<evidence type="ECO:0000313" key="6">
    <source>
        <dbReference type="EMBL" id="GIQ67793.1"/>
    </source>
</evidence>
<dbReference type="Gene3D" id="3.30.470.20">
    <property type="entry name" value="ATP-grasp fold, B domain"/>
    <property type="match status" value="1"/>
</dbReference>
<evidence type="ECO:0000313" key="7">
    <source>
        <dbReference type="Proteomes" id="UP000677918"/>
    </source>
</evidence>
<reference evidence="6" key="1">
    <citation type="submission" date="2021-04" db="EMBL/GenBank/DDBJ databases">
        <title>Draft genome sequence of Xylanibacillus composti strain K13.</title>
        <authorList>
            <person name="Uke A."/>
            <person name="Chhe C."/>
            <person name="Baramee S."/>
            <person name="Kosugi A."/>
        </authorList>
    </citation>
    <scope>NUCLEOTIDE SEQUENCE</scope>
    <source>
        <strain evidence="6">K13</strain>
    </source>
</reference>
<dbReference type="NCBIfam" id="NF005543">
    <property type="entry name" value="PRK07206.1"/>
    <property type="match status" value="1"/>
</dbReference>
<evidence type="ECO:0000256" key="1">
    <source>
        <dbReference type="ARBA" id="ARBA00022598"/>
    </source>
</evidence>
<evidence type="ECO:0000256" key="4">
    <source>
        <dbReference type="PROSITE-ProRule" id="PRU00409"/>
    </source>
</evidence>
<dbReference type="InterPro" id="IPR011761">
    <property type="entry name" value="ATP-grasp"/>
</dbReference>
<keyword evidence="1" id="KW-0436">Ligase</keyword>
<organism evidence="6 7">
    <name type="scientific">Xylanibacillus composti</name>
    <dbReference type="NCBI Taxonomy" id="1572762"/>
    <lineage>
        <taxon>Bacteria</taxon>
        <taxon>Bacillati</taxon>
        <taxon>Bacillota</taxon>
        <taxon>Bacilli</taxon>
        <taxon>Bacillales</taxon>
        <taxon>Paenibacillaceae</taxon>
        <taxon>Xylanibacillus</taxon>
    </lineage>
</organism>
<keyword evidence="2 4" id="KW-0547">Nucleotide-binding</keyword>
<dbReference type="PANTHER" id="PTHR43585:SF2">
    <property type="entry name" value="ATP-GRASP ENZYME FSQD"/>
    <property type="match status" value="1"/>
</dbReference>
<dbReference type="SUPFAM" id="SSF56059">
    <property type="entry name" value="Glutathione synthetase ATP-binding domain-like"/>
    <property type="match status" value="1"/>
</dbReference>
<dbReference type="GO" id="GO:0016874">
    <property type="term" value="F:ligase activity"/>
    <property type="evidence" value="ECO:0007669"/>
    <property type="project" value="UniProtKB-KW"/>
</dbReference>
<keyword evidence="3 4" id="KW-0067">ATP-binding</keyword>
<evidence type="ECO:0000259" key="5">
    <source>
        <dbReference type="PROSITE" id="PS50975"/>
    </source>
</evidence>
<dbReference type="GO" id="GO:0046872">
    <property type="term" value="F:metal ion binding"/>
    <property type="evidence" value="ECO:0007669"/>
    <property type="project" value="InterPro"/>
</dbReference>
<dbReference type="EMBL" id="BOVK01000007">
    <property type="protein sequence ID" value="GIQ67793.1"/>
    <property type="molecule type" value="Genomic_DNA"/>
</dbReference>
<comment type="caution">
    <text evidence="6">The sequence shown here is derived from an EMBL/GenBank/DDBJ whole genome shotgun (WGS) entry which is preliminary data.</text>
</comment>
<evidence type="ECO:0000256" key="3">
    <source>
        <dbReference type="ARBA" id="ARBA00022840"/>
    </source>
</evidence>
<dbReference type="Proteomes" id="UP000677918">
    <property type="component" value="Unassembled WGS sequence"/>
</dbReference>
<dbReference type="PROSITE" id="PS50975">
    <property type="entry name" value="ATP_GRASP"/>
    <property type="match status" value="1"/>
</dbReference>
<feature type="domain" description="ATP-grasp" evidence="5">
    <location>
        <begin position="117"/>
        <end position="316"/>
    </location>
</feature>
<dbReference type="Pfam" id="PF13535">
    <property type="entry name" value="ATP-grasp_4"/>
    <property type="match status" value="1"/>
</dbReference>
<evidence type="ECO:0000256" key="2">
    <source>
        <dbReference type="ARBA" id="ARBA00022741"/>
    </source>
</evidence>
<dbReference type="PANTHER" id="PTHR43585">
    <property type="entry name" value="FUMIPYRROLE BIOSYNTHESIS PROTEIN C"/>
    <property type="match status" value="1"/>
</dbReference>
<dbReference type="AlphaFoldDB" id="A0A8J4H321"/>
<gene>
    <name evidence="6" type="ORF">XYCOK13_06170</name>
</gene>
<dbReference type="InterPro" id="IPR052032">
    <property type="entry name" value="ATP-dep_AA_Ligase"/>
</dbReference>
<dbReference type="GO" id="GO:0005524">
    <property type="term" value="F:ATP binding"/>
    <property type="evidence" value="ECO:0007669"/>
    <property type="project" value="UniProtKB-UniRule"/>
</dbReference>
<protein>
    <submittedName>
        <fullName evidence="6">ATP-grasp domain-containing protein</fullName>
    </submittedName>
</protein>
<name>A0A8J4H321_9BACL</name>
<sequence length="426" mass="48323">MSLNKPVVCIVDAFSTGAELPSEFSKYGYDSIHIQSSADVDSELRSTFRETDFIKHWIYEEVKENDILLEIRRYNPSFVIAGTETGVILADKLAHVLDLPGNDPRTSSLRRNKYDMNEAIREKGLPSVRQARCATVTEALEAAKKMGGWPIVAKPLDSAGTDHVYFCRSENELTAACERILMQVNRMGSLNEYVLVQECLEGQQYFINAVSLEGKHIFTEIWKDTKKSVEGAGMICDQEELLPYEGNVQEQIMNYMKQVLDVLGIRDGASHSELMFTERGPVLIESAARMQGTILHEALIAAIGDSHVTTTVERYVDPDKFMSRMQTPYTLRKYLFCITLSSHVSGVVVENRVEALTSALPSFFAVFHTPQAGEKIERTVDLFTNPGILYLLHQNRDQIIEDYNQIRQWEREQAFFEVDRILSAER</sequence>
<accession>A0A8J4H321</accession>